<keyword evidence="4" id="KW-1185">Reference proteome</keyword>
<dbReference type="AlphaFoldDB" id="A0A0M9G2W0"/>
<dbReference type="Proteomes" id="UP000037923">
    <property type="component" value="Unassembled WGS sequence"/>
</dbReference>
<name>A0A0M9G2W0_LEPPY</name>
<dbReference type="GeneID" id="26903996"/>
<keyword evidence="2" id="KW-1133">Transmembrane helix</keyword>
<dbReference type="EMBL" id="LGTL01000006">
    <property type="protein sequence ID" value="KPA81300.1"/>
    <property type="molecule type" value="Genomic_DNA"/>
</dbReference>
<gene>
    <name evidence="3" type="ORF">ABB37_03705</name>
</gene>
<feature type="compositionally biased region" description="Low complexity" evidence="1">
    <location>
        <begin position="126"/>
        <end position="135"/>
    </location>
</feature>
<evidence type="ECO:0000256" key="2">
    <source>
        <dbReference type="SAM" id="Phobius"/>
    </source>
</evidence>
<evidence type="ECO:0000313" key="3">
    <source>
        <dbReference type="EMBL" id="KPA81300.1"/>
    </source>
</evidence>
<sequence>MKEFRPERRRSKPPCSRSSLFSTLCVFPCVSLLLFKWSLSILKSFCVVGASVTSACVRAMNAVPQQYYDTCAQVRQYLQQTPPQQQPALQSQAHSFSSMLSPYRVLTTPDSPANVEFVRTNFPAPSDTKSSSTVTDVREASAHGDPTAVGWEELNLEERYAQLLRRIEDGTPGL</sequence>
<keyword evidence="2" id="KW-0812">Transmembrane</keyword>
<reference evidence="3 4" key="1">
    <citation type="submission" date="2015-07" db="EMBL/GenBank/DDBJ databases">
        <title>High-quality genome of monoxenous trypanosomatid Leptomonas pyrrhocoris.</title>
        <authorList>
            <person name="Flegontov P."/>
            <person name="Butenko A."/>
            <person name="Firsov S."/>
            <person name="Vlcek C."/>
            <person name="Logacheva M.D."/>
            <person name="Field M."/>
            <person name="Filatov D."/>
            <person name="Flegontova O."/>
            <person name="Gerasimov E."/>
            <person name="Jackson A.P."/>
            <person name="Kelly S."/>
            <person name="Opperdoes F."/>
            <person name="O'Reilly A."/>
            <person name="Votypka J."/>
            <person name="Yurchenko V."/>
            <person name="Lukes J."/>
        </authorList>
    </citation>
    <scope>NUCLEOTIDE SEQUENCE [LARGE SCALE GENOMIC DNA]</scope>
    <source>
        <strain evidence="3">H10</strain>
    </source>
</reference>
<dbReference type="OMA" id="NLEERYM"/>
<feature type="region of interest" description="Disordered" evidence="1">
    <location>
        <begin position="124"/>
        <end position="144"/>
    </location>
</feature>
<evidence type="ECO:0000256" key="1">
    <source>
        <dbReference type="SAM" id="MobiDB-lite"/>
    </source>
</evidence>
<keyword evidence="2" id="KW-0472">Membrane</keyword>
<proteinExistence type="predicted"/>
<accession>A0A0M9G2W0</accession>
<protein>
    <submittedName>
        <fullName evidence="3">Uncharacterized protein</fullName>
    </submittedName>
</protein>
<organism evidence="3 4">
    <name type="scientific">Leptomonas pyrrhocoris</name>
    <name type="common">Firebug parasite</name>
    <dbReference type="NCBI Taxonomy" id="157538"/>
    <lineage>
        <taxon>Eukaryota</taxon>
        <taxon>Discoba</taxon>
        <taxon>Euglenozoa</taxon>
        <taxon>Kinetoplastea</taxon>
        <taxon>Metakinetoplastina</taxon>
        <taxon>Trypanosomatida</taxon>
        <taxon>Trypanosomatidae</taxon>
        <taxon>Leishmaniinae</taxon>
        <taxon>Leptomonas</taxon>
    </lineage>
</organism>
<evidence type="ECO:0000313" key="4">
    <source>
        <dbReference type="Proteomes" id="UP000037923"/>
    </source>
</evidence>
<dbReference type="OrthoDB" id="10624451at2759"/>
<comment type="caution">
    <text evidence="3">The sequence shown here is derived from an EMBL/GenBank/DDBJ whole genome shotgun (WGS) entry which is preliminary data.</text>
</comment>
<dbReference type="VEuPathDB" id="TriTrypDB:LpyrH10_06_0750"/>
<dbReference type="RefSeq" id="XP_015659739.1">
    <property type="nucleotide sequence ID" value="XM_015801119.1"/>
</dbReference>
<feature type="transmembrane region" description="Helical" evidence="2">
    <location>
        <begin position="20"/>
        <end position="39"/>
    </location>
</feature>